<comment type="caution">
    <text evidence="1">The sequence shown here is derived from an EMBL/GenBank/DDBJ whole genome shotgun (WGS) entry which is preliminary data.</text>
</comment>
<accession>A0A8H5GVM0</accession>
<name>A0A8H5GVM0_9AGAR</name>
<evidence type="ECO:0000313" key="2">
    <source>
        <dbReference type="Proteomes" id="UP000559256"/>
    </source>
</evidence>
<keyword evidence="2" id="KW-1185">Reference proteome</keyword>
<reference evidence="1 2" key="1">
    <citation type="journal article" date="2020" name="ISME J.">
        <title>Uncovering the hidden diversity of litter-decomposition mechanisms in mushroom-forming fungi.</title>
        <authorList>
            <person name="Floudas D."/>
            <person name="Bentzer J."/>
            <person name="Ahren D."/>
            <person name="Johansson T."/>
            <person name="Persson P."/>
            <person name="Tunlid A."/>
        </authorList>
    </citation>
    <scope>NUCLEOTIDE SEQUENCE [LARGE SCALE GENOMIC DNA]</scope>
    <source>
        <strain evidence="1 2">CBS 291.85</strain>
    </source>
</reference>
<gene>
    <name evidence="1" type="ORF">D9758_005097</name>
</gene>
<evidence type="ECO:0000313" key="1">
    <source>
        <dbReference type="EMBL" id="KAF5372064.1"/>
    </source>
</evidence>
<dbReference type="EMBL" id="JAACJM010000006">
    <property type="protein sequence ID" value="KAF5372064.1"/>
    <property type="molecule type" value="Genomic_DNA"/>
</dbReference>
<organism evidence="1 2">
    <name type="scientific">Tetrapyrgos nigripes</name>
    <dbReference type="NCBI Taxonomy" id="182062"/>
    <lineage>
        <taxon>Eukaryota</taxon>
        <taxon>Fungi</taxon>
        <taxon>Dikarya</taxon>
        <taxon>Basidiomycota</taxon>
        <taxon>Agaricomycotina</taxon>
        <taxon>Agaricomycetes</taxon>
        <taxon>Agaricomycetidae</taxon>
        <taxon>Agaricales</taxon>
        <taxon>Marasmiineae</taxon>
        <taxon>Marasmiaceae</taxon>
        <taxon>Tetrapyrgos</taxon>
    </lineage>
</organism>
<dbReference type="AlphaFoldDB" id="A0A8H5GVM0"/>
<sequence>MYRALSYSSSNDDSLLLKAWRKLKNIPFYDFHGQSYENSKTLKTLDSRLSRPRRLDYAEIYGGSPEHDQSVVVLATLKDPKKIAVLCIFTHGHLKAVTEAYWHQTLDLRNPVPSEWRVITRLRIKSNVGGLDLYQDLDVMK</sequence>
<protein>
    <submittedName>
        <fullName evidence="1">Uncharacterized protein</fullName>
    </submittedName>
</protein>
<dbReference type="Proteomes" id="UP000559256">
    <property type="component" value="Unassembled WGS sequence"/>
</dbReference>
<proteinExistence type="predicted"/>